<comment type="caution">
    <text evidence="1">The sequence shown here is derived from an EMBL/GenBank/DDBJ whole genome shotgun (WGS) entry which is preliminary data.</text>
</comment>
<reference evidence="1 2" key="1">
    <citation type="journal article" date="2018" name="Sci. Rep.">
        <title>Genomic signatures of local adaptation to the degree of environmental predictability in rotifers.</title>
        <authorList>
            <person name="Franch-Gras L."/>
            <person name="Hahn C."/>
            <person name="Garcia-Roger E.M."/>
            <person name="Carmona M.J."/>
            <person name="Serra M."/>
            <person name="Gomez A."/>
        </authorList>
    </citation>
    <scope>NUCLEOTIDE SEQUENCE [LARGE SCALE GENOMIC DNA]</scope>
    <source>
        <strain evidence="1">HYR1</strain>
    </source>
</reference>
<gene>
    <name evidence="1" type="ORF">BpHYR1_046692</name>
</gene>
<dbReference type="AlphaFoldDB" id="A0A3M7RVT1"/>
<keyword evidence="2" id="KW-1185">Reference proteome</keyword>
<dbReference type="EMBL" id="REGN01002531">
    <property type="protein sequence ID" value="RNA27559.1"/>
    <property type="molecule type" value="Genomic_DNA"/>
</dbReference>
<evidence type="ECO:0000313" key="2">
    <source>
        <dbReference type="Proteomes" id="UP000276133"/>
    </source>
</evidence>
<sequence length="73" mass="8859">MNDPMLQKERIRKKQYKTKNIYTIFKTKTTAPTELMVVRLALTIQHEQTIWSYALLSQKFQEVSYRYCKSKRI</sequence>
<accession>A0A3M7RVT1</accession>
<organism evidence="1 2">
    <name type="scientific">Brachionus plicatilis</name>
    <name type="common">Marine rotifer</name>
    <name type="synonym">Brachionus muelleri</name>
    <dbReference type="NCBI Taxonomy" id="10195"/>
    <lineage>
        <taxon>Eukaryota</taxon>
        <taxon>Metazoa</taxon>
        <taxon>Spiralia</taxon>
        <taxon>Gnathifera</taxon>
        <taxon>Rotifera</taxon>
        <taxon>Eurotatoria</taxon>
        <taxon>Monogononta</taxon>
        <taxon>Pseudotrocha</taxon>
        <taxon>Ploima</taxon>
        <taxon>Brachionidae</taxon>
        <taxon>Brachionus</taxon>
    </lineage>
</organism>
<dbReference type="Proteomes" id="UP000276133">
    <property type="component" value="Unassembled WGS sequence"/>
</dbReference>
<proteinExistence type="predicted"/>
<evidence type="ECO:0000313" key="1">
    <source>
        <dbReference type="EMBL" id="RNA27559.1"/>
    </source>
</evidence>
<name>A0A3M7RVT1_BRAPC</name>
<protein>
    <submittedName>
        <fullName evidence="1">Uncharacterized protein</fullName>
    </submittedName>
</protein>